<comment type="similarity">
    <text evidence="2">Belongs to the transposase mutator family.</text>
</comment>
<dbReference type="Pfam" id="PF00872">
    <property type="entry name" value="Transposase_mut"/>
    <property type="match status" value="1"/>
</dbReference>
<evidence type="ECO:0000256" key="2">
    <source>
        <dbReference type="ARBA" id="ARBA00010961"/>
    </source>
</evidence>
<feature type="compositionally biased region" description="Basic and acidic residues" evidence="6">
    <location>
        <begin position="316"/>
        <end position="327"/>
    </location>
</feature>
<protein>
    <recommendedName>
        <fullName evidence="9">Mutator family transposase</fullName>
    </recommendedName>
</protein>
<accession>A0ABT9D826</accession>
<comment type="function">
    <text evidence="1">Required for the transposition of the insertion element.</text>
</comment>
<feature type="compositionally biased region" description="Polar residues" evidence="6">
    <location>
        <begin position="306"/>
        <end position="315"/>
    </location>
</feature>
<feature type="region of interest" description="Disordered" evidence="6">
    <location>
        <begin position="305"/>
        <end position="327"/>
    </location>
</feature>
<dbReference type="Proteomes" id="UP001232536">
    <property type="component" value="Unassembled WGS sequence"/>
</dbReference>
<evidence type="ECO:0008006" key="9">
    <source>
        <dbReference type="Google" id="ProtNLM"/>
    </source>
</evidence>
<evidence type="ECO:0000256" key="6">
    <source>
        <dbReference type="SAM" id="MobiDB-lite"/>
    </source>
</evidence>
<evidence type="ECO:0000256" key="1">
    <source>
        <dbReference type="ARBA" id="ARBA00002190"/>
    </source>
</evidence>
<keyword evidence="4" id="KW-0238">DNA-binding</keyword>
<evidence type="ECO:0000256" key="3">
    <source>
        <dbReference type="ARBA" id="ARBA00022578"/>
    </source>
</evidence>
<keyword evidence="5" id="KW-0233">DNA recombination</keyword>
<evidence type="ECO:0000313" key="8">
    <source>
        <dbReference type="Proteomes" id="UP001232536"/>
    </source>
</evidence>
<keyword evidence="8" id="KW-1185">Reference proteome</keyword>
<organism evidence="7 8">
    <name type="scientific">Actinotalea lenta</name>
    <dbReference type="NCBI Taxonomy" id="3064654"/>
    <lineage>
        <taxon>Bacteria</taxon>
        <taxon>Bacillati</taxon>
        <taxon>Actinomycetota</taxon>
        <taxon>Actinomycetes</taxon>
        <taxon>Micrococcales</taxon>
        <taxon>Cellulomonadaceae</taxon>
        <taxon>Actinotalea</taxon>
    </lineage>
</organism>
<proteinExistence type="inferred from homology"/>
<keyword evidence="3" id="KW-0815">Transposition</keyword>
<gene>
    <name evidence="7" type="ORF">Q6348_07425</name>
</gene>
<dbReference type="InterPro" id="IPR001207">
    <property type="entry name" value="Transposase_mutator"/>
</dbReference>
<dbReference type="EMBL" id="JAUQYP010000001">
    <property type="protein sequence ID" value="MDO8107028.1"/>
    <property type="molecule type" value="Genomic_DNA"/>
</dbReference>
<evidence type="ECO:0000313" key="7">
    <source>
        <dbReference type="EMBL" id="MDO8107028.1"/>
    </source>
</evidence>
<name>A0ABT9D826_9CELL</name>
<sequence>MRQYWFSARDVARALVKVAGGASYRAASEQVRNFTGRSRVLESAQRHGQLVADWVEVFGPVIAAAYAPTAWPEHVVLDSTSYRHSRANGGTLAFSVLGAVGYEGWQQERPWALRAVPTENQDTWWDFLNTLDGAPRGVVTDGSSALARALLPWQATARTEVFRCEWHLTHALLGTLPPEVRNDPTHPLQVTAKRAVQSAGTWATFRAALDTYVGRGQGTYPATRDWVRRHQRLIAWQTGVPTTGPRSNGAVEQVLQEVRKRIGPRAMNFTNQARTNALLGLFLADMNGHADERAWADIIRAHAAQTGGSPTTRPRTVSDHGRASLRV</sequence>
<comment type="caution">
    <text evidence="7">The sequence shown here is derived from an EMBL/GenBank/DDBJ whole genome shotgun (WGS) entry which is preliminary data.</text>
</comment>
<evidence type="ECO:0000256" key="5">
    <source>
        <dbReference type="ARBA" id="ARBA00023172"/>
    </source>
</evidence>
<dbReference type="RefSeq" id="WP_304600665.1">
    <property type="nucleotide sequence ID" value="NZ_JAUQYP010000001.1"/>
</dbReference>
<evidence type="ECO:0000256" key="4">
    <source>
        <dbReference type="ARBA" id="ARBA00023125"/>
    </source>
</evidence>
<reference evidence="7 8" key="1">
    <citation type="submission" date="2023-07" db="EMBL/GenBank/DDBJ databases">
        <title>Description of novel actinomycetes strains, isolated from tidal flat sediment.</title>
        <authorList>
            <person name="Lu C."/>
        </authorList>
    </citation>
    <scope>NUCLEOTIDE SEQUENCE [LARGE SCALE GENOMIC DNA]</scope>
    <source>
        <strain evidence="7 8">SYSU T00b441</strain>
    </source>
</reference>